<proteinExistence type="predicted"/>
<dbReference type="EMBL" id="KV449588">
    <property type="protein sequence ID" value="OAX31117.1"/>
    <property type="molecule type" value="Genomic_DNA"/>
</dbReference>
<keyword evidence="2" id="KW-1185">Reference proteome</keyword>
<accession>A0A1B7MET9</accession>
<dbReference type="Proteomes" id="UP000092154">
    <property type="component" value="Unassembled WGS sequence"/>
</dbReference>
<dbReference type="AlphaFoldDB" id="A0A1B7MET9"/>
<gene>
    <name evidence="1" type="ORF">K503DRAFT_815035</name>
</gene>
<name>A0A1B7MET9_9AGAM</name>
<organism evidence="1 2">
    <name type="scientific">Rhizopogon vinicolor AM-OR11-026</name>
    <dbReference type="NCBI Taxonomy" id="1314800"/>
    <lineage>
        <taxon>Eukaryota</taxon>
        <taxon>Fungi</taxon>
        <taxon>Dikarya</taxon>
        <taxon>Basidiomycota</taxon>
        <taxon>Agaricomycotina</taxon>
        <taxon>Agaricomycetes</taxon>
        <taxon>Agaricomycetidae</taxon>
        <taxon>Boletales</taxon>
        <taxon>Suillineae</taxon>
        <taxon>Rhizopogonaceae</taxon>
        <taxon>Rhizopogon</taxon>
    </lineage>
</organism>
<sequence>MIQRRDMLQRRCADGMSQSIHHDSFLGLEFLVHYLFFNDPSKPRCLTNLFTSNLTLGWWTRHLHIAHFQVHYNSGPPLDEFEAALTSVLLQTPNLERVLNNKHEDVDFDTADVFRGWANGALRNHEYCKLHGRITTVTRLVRNATTSTSGEPVSQASSEQAVNFNSSEEILELHPTTDKIFWRCPRAPTSSNSFHTAF</sequence>
<evidence type="ECO:0000313" key="2">
    <source>
        <dbReference type="Proteomes" id="UP000092154"/>
    </source>
</evidence>
<dbReference type="InParanoid" id="A0A1B7MET9"/>
<evidence type="ECO:0000313" key="1">
    <source>
        <dbReference type="EMBL" id="OAX31117.1"/>
    </source>
</evidence>
<reference evidence="1 2" key="1">
    <citation type="submission" date="2016-06" db="EMBL/GenBank/DDBJ databases">
        <title>Comparative genomics of the ectomycorrhizal sister species Rhizopogon vinicolor and Rhizopogon vesiculosus (Basidiomycota: Boletales) reveals a divergence of the mating type B locus.</title>
        <authorList>
            <consortium name="DOE Joint Genome Institute"/>
            <person name="Mujic A.B."/>
            <person name="Kuo A."/>
            <person name="Tritt A."/>
            <person name="Lipzen A."/>
            <person name="Chen C."/>
            <person name="Johnson J."/>
            <person name="Sharma A."/>
            <person name="Barry K."/>
            <person name="Grigoriev I.V."/>
            <person name="Spatafora J.W."/>
        </authorList>
    </citation>
    <scope>NUCLEOTIDE SEQUENCE [LARGE SCALE GENOMIC DNA]</scope>
    <source>
        <strain evidence="1 2">AM-OR11-026</strain>
    </source>
</reference>
<dbReference type="OrthoDB" id="2658245at2759"/>
<protein>
    <submittedName>
        <fullName evidence="1">Uncharacterized protein</fullName>
    </submittedName>
</protein>